<feature type="compositionally biased region" description="Acidic residues" evidence="1">
    <location>
        <begin position="1"/>
        <end position="13"/>
    </location>
</feature>
<evidence type="ECO:0000313" key="3">
    <source>
        <dbReference type="Proteomes" id="UP001190700"/>
    </source>
</evidence>
<dbReference type="AlphaFoldDB" id="A0AAE0GCX7"/>
<evidence type="ECO:0000256" key="1">
    <source>
        <dbReference type="SAM" id="MobiDB-lite"/>
    </source>
</evidence>
<sequence length="429" mass="46125">MREEEYNTDEEEVPSSNCSPSVVRRSISPHVQASTAQAPRAVQSPTHETDKENAPPANAAGFLRGPIQQHQFDFDEDSEESDEEDATSPARKVSNQFSNPTDPIQHPIVTEWQNVSGESNVGPQAQVARQGELGSTANDAPILTRTDSWKTTINDSHVMLEVAGEDAHALQSLKWISDEIIQVGVRGVVAASNSRVQASQLFRLKSSQFDYSSVEVSDLRDFIEDNPSAVFKLLTRLTVADGTILAIEFASSGLGKTGAGSGTCETSHLEYIKELLEPQNAKDNPEDFQVIFQALKQNKLPHGAQVNKALMQECACSISEAQRKANAFGATEAQRIANAACATDTQRSANASCAIEAQLTANASCTTEARRRANAACAIEAHSEECCCICYALSLGGERCICSTLSRSGAGCISYALSLVGASFIRHAR</sequence>
<protein>
    <submittedName>
        <fullName evidence="2">Uncharacterized protein</fullName>
    </submittedName>
</protein>
<keyword evidence="3" id="KW-1185">Reference proteome</keyword>
<name>A0AAE0GCX7_9CHLO</name>
<gene>
    <name evidence="2" type="ORF">CYMTET_16675</name>
</gene>
<dbReference type="Proteomes" id="UP001190700">
    <property type="component" value="Unassembled WGS sequence"/>
</dbReference>
<feature type="compositionally biased region" description="Polar residues" evidence="1">
    <location>
        <begin position="93"/>
        <end position="102"/>
    </location>
</feature>
<feature type="region of interest" description="Disordered" evidence="1">
    <location>
        <begin position="1"/>
        <end position="105"/>
    </location>
</feature>
<proteinExistence type="predicted"/>
<organism evidence="2 3">
    <name type="scientific">Cymbomonas tetramitiformis</name>
    <dbReference type="NCBI Taxonomy" id="36881"/>
    <lineage>
        <taxon>Eukaryota</taxon>
        <taxon>Viridiplantae</taxon>
        <taxon>Chlorophyta</taxon>
        <taxon>Pyramimonadophyceae</taxon>
        <taxon>Pyramimonadales</taxon>
        <taxon>Pyramimonadaceae</taxon>
        <taxon>Cymbomonas</taxon>
    </lineage>
</organism>
<dbReference type="EMBL" id="LGRX02007366">
    <property type="protein sequence ID" value="KAK3275181.1"/>
    <property type="molecule type" value="Genomic_DNA"/>
</dbReference>
<evidence type="ECO:0000313" key="2">
    <source>
        <dbReference type="EMBL" id="KAK3275181.1"/>
    </source>
</evidence>
<reference evidence="2 3" key="1">
    <citation type="journal article" date="2015" name="Genome Biol. Evol.">
        <title>Comparative Genomics of a Bacterivorous Green Alga Reveals Evolutionary Causalities and Consequences of Phago-Mixotrophic Mode of Nutrition.</title>
        <authorList>
            <person name="Burns J.A."/>
            <person name="Paasch A."/>
            <person name="Narechania A."/>
            <person name="Kim E."/>
        </authorList>
    </citation>
    <scope>NUCLEOTIDE SEQUENCE [LARGE SCALE GENOMIC DNA]</scope>
    <source>
        <strain evidence="2 3">PLY_AMNH</strain>
    </source>
</reference>
<accession>A0AAE0GCX7</accession>
<comment type="caution">
    <text evidence="2">The sequence shown here is derived from an EMBL/GenBank/DDBJ whole genome shotgun (WGS) entry which is preliminary data.</text>
</comment>
<feature type="compositionally biased region" description="Acidic residues" evidence="1">
    <location>
        <begin position="74"/>
        <end position="86"/>
    </location>
</feature>